<evidence type="ECO:0000313" key="4">
    <source>
        <dbReference type="Proteomes" id="UP001596004"/>
    </source>
</evidence>
<dbReference type="RefSeq" id="WP_380836093.1">
    <property type="nucleotide sequence ID" value="NZ_JBHSFP010000001.1"/>
</dbReference>
<keyword evidence="4" id="KW-1185">Reference proteome</keyword>
<comment type="caution">
    <text evidence="3">The sequence shown here is derived from an EMBL/GenBank/DDBJ whole genome shotgun (WGS) entry which is preliminary data.</text>
</comment>
<name>A0ABV9C9I9_9ACTN</name>
<proteinExistence type="predicted"/>
<keyword evidence="2" id="KW-1133">Transmembrane helix</keyword>
<evidence type="ECO:0000256" key="2">
    <source>
        <dbReference type="SAM" id="Phobius"/>
    </source>
</evidence>
<accession>A0ABV9C9I9</accession>
<feature type="transmembrane region" description="Helical" evidence="2">
    <location>
        <begin position="256"/>
        <end position="284"/>
    </location>
</feature>
<keyword evidence="2" id="KW-0472">Membrane</keyword>
<feature type="transmembrane region" description="Helical" evidence="2">
    <location>
        <begin position="120"/>
        <end position="146"/>
    </location>
</feature>
<evidence type="ECO:0000256" key="1">
    <source>
        <dbReference type="SAM" id="MobiDB-lite"/>
    </source>
</evidence>
<feature type="compositionally biased region" description="Pro residues" evidence="1">
    <location>
        <begin position="24"/>
        <end position="35"/>
    </location>
</feature>
<dbReference type="EMBL" id="JBHSFP010000001">
    <property type="protein sequence ID" value="MFC4529531.1"/>
    <property type="molecule type" value="Genomic_DNA"/>
</dbReference>
<feature type="compositionally biased region" description="Low complexity" evidence="1">
    <location>
        <begin position="51"/>
        <end position="74"/>
    </location>
</feature>
<organism evidence="3 4">
    <name type="scientific">Sphaerisporangium dianthi</name>
    <dbReference type="NCBI Taxonomy" id="1436120"/>
    <lineage>
        <taxon>Bacteria</taxon>
        <taxon>Bacillati</taxon>
        <taxon>Actinomycetota</taxon>
        <taxon>Actinomycetes</taxon>
        <taxon>Streptosporangiales</taxon>
        <taxon>Streptosporangiaceae</taxon>
        <taxon>Sphaerisporangium</taxon>
    </lineage>
</organism>
<keyword evidence="2" id="KW-0812">Transmembrane</keyword>
<sequence>MSENDPRLPDATTRLPRPDSSGPQVPPRPQGPPSGSPSDAPYGSASGGQAGSSSYGAPAGSSPYGAPAGSPYGAPAGGPSGAPSGPSYGGPSYGTPPPGAAHPLYATPAPAAPGPVRPRVLWIVLAWLVAVICGVVGVVGFAGGLFKTITDAAPTRTFQSGGSVTVAIDPKDKPILYASASGPTDVTCLATDGAGNKVGLTSPKASQTVSADGRAWEAVFDIGVPAPGTYKVSCEAEAGKQALFGVGKSLTADPGALAGGVAFLILVPLAGFLLAVVTTIVVLVRRSRNRKRQAAAAVPYGGGWPQGAPPRA</sequence>
<reference evidence="4" key="1">
    <citation type="journal article" date="2019" name="Int. J. Syst. Evol. Microbiol.">
        <title>The Global Catalogue of Microorganisms (GCM) 10K type strain sequencing project: providing services to taxonomists for standard genome sequencing and annotation.</title>
        <authorList>
            <consortium name="The Broad Institute Genomics Platform"/>
            <consortium name="The Broad Institute Genome Sequencing Center for Infectious Disease"/>
            <person name="Wu L."/>
            <person name="Ma J."/>
        </authorList>
    </citation>
    <scope>NUCLEOTIDE SEQUENCE [LARGE SCALE GENOMIC DNA]</scope>
    <source>
        <strain evidence="4">CGMCC 4.7132</strain>
    </source>
</reference>
<protein>
    <recommendedName>
        <fullName evidence="5">Serine/arginine repetitive matrix protein 2</fullName>
    </recommendedName>
</protein>
<evidence type="ECO:0000313" key="3">
    <source>
        <dbReference type="EMBL" id="MFC4529531.1"/>
    </source>
</evidence>
<evidence type="ECO:0008006" key="5">
    <source>
        <dbReference type="Google" id="ProtNLM"/>
    </source>
</evidence>
<feature type="region of interest" description="Disordered" evidence="1">
    <location>
        <begin position="1"/>
        <end position="95"/>
    </location>
</feature>
<dbReference type="Proteomes" id="UP001596004">
    <property type="component" value="Unassembled WGS sequence"/>
</dbReference>
<gene>
    <name evidence="3" type="ORF">ACFO60_02050</name>
</gene>